<dbReference type="InterPro" id="IPR001736">
    <property type="entry name" value="PLipase_D/transphosphatidylase"/>
</dbReference>
<evidence type="ECO:0000313" key="3">
    <source>
        <dbReference type="EMBL" id="KAK3687436.1"/>
    </source>
</evidence>
<dbReference type="PROSITE" id="PS50035">
    <property type="entry name" value="PLD"/>
    <property type="match status" value="2"/>
</dbReference>
<proteinExistence type="predicted"/>
<reference evidence="3" key="2">
    <citation type="submission" date="2023-06" db="EMBL/GenBank/DDBJ databases">
        <authorList>
            <consortium name="Lawrence Berkeley National Laboratory"/>
            <person name="Haridas S."/>
            <person name="Hensen N."/>
            <person name="Bonometti L."/>
            <person name="Westerberg I."/>
            <person name="Brannstrom I.O."/>
            <person name="Guillou S."/>
            <person name="Cros-Aarteil S."/>
            <person name="Calhoun S."/>
            <person name="Kuo A."/>
            <person name="Mondo S."/>
            <person name="Pangilinan J."/>
            <person name="Riley R."/>
            <person name="Labutti K."/>
            <person name="Andreopoulos B."/>
            <person name="Lipzen A."/>
            <person name="Chen C."/>
            <person name="Yanf M."/>
            <person name="Daum C."/>
            <person name="Ng V."/>
            <person name="Clum A."/>
            <person name="Steindorff A."/>
            <person name="Ohm R."/>
            <person name="Martin F."/>
            <person name="Silar P."/>
            <person name="Natvig D."/>
            <person name="Lalanne C."/>
            <person name="Gautier V."/>
            <person name="Ament-Velasquez S.L."/>
            <person name="Kruys A."/>
            <person name="Hutchinson M.I."/>
            <person name="Powell A.J."/>
            <person name="Barry K."/>
            <person name="Miller A.N."/>
            <person name="Grigoriev I.V."/>
            <person name="Debuchy R."/>
            <person name="Gladieux P."/>
            <person name="Thoren M.H."/>
            <person name="Johannesson H."/>
        </authorList>
    </citation>
    <scope>NUCLEOTIDE SEQUENCE</scope>
    <source>
        <strain evidence="3">CBS 314.62</strain>
    </source>
</reference>
<dbReference type="InterPro" id="IPR025202">
    <property type="entry name" value="PLD-like_dom"/>
</dbReference>
<reference evidence="3" key="1">
    <citation type="journal article" date="2023" name="Mol. Phylogenet. Evol.">
        <title>Genome-scale phylogeny and comparative genomics of the fungal order Sordariales.</title>
        <authorList>
            <person name="Hensen N."/>
            <person name="Bonometti L."/>
            <person name="Westerberg I."/>
            <person name="Brannstrom I.O."/>
            <person name="Guillou S."/>
            <person name="Cros-Aarteil S."/>
            <person name="Calhoun S."/>
            <person name="Haridas S."/>
            <person name="Kuo A."/>
            <person name="Mondo S."/>
            <person name="Pangilinan J."/>
            <person name="Riley R."/>
            <person name="LaButti K."/>
            <person name="Andreopoulos B."/>
            <person name="Lipzen A."/>
            <person name="Chen C."/>
            <person name="Yan M."/>
            <person name="Daum C."/>
            <person name="Ng V."/>
            <person name="Clum A."/>
            <person name="Steindorff A."/>
            <person name="Ohm R.A."/>
            <person name="Martin F."/>
            <person name="Silar P."/>
            <person name="Natvig D.O."/>
            <person name="Lalanne C."/>
            <person name="Gautier V."/>
            <person name="Ament-Velasquez S.L."/>
            <person name="Kruys A."/>
            <person name="Hutchinson M.I."/>
            <person name="Powell A.J."/>
            <person name="Barry K."/>
            <person name="Miller A.N."/>
            <person name="Grigoriev I.V."/>
            <person name="Debuchy R."/>
            <person name="Gladieux P."/>
            <person name="Hiltunen Thoren M."/>
            <person name="Johannesson H."/>
        </authorList>
    </citation>
    <scope>NUCLEOTIDE SEQUENCE</scope>
    <source>
        <strain evidence="3">CBS 314.62</strain>
    </source>
</reference>
<dbReference type="EMBL" id="JAULSO010000002">
    <property type="protein sequence ID" value="KAK3687436.1"/>
    <property type="molecule type" value="Genomic_DNA"/>
</dbReference>
<organism evidence="3 4">
    <name type="scientific">Podospora appendiculata</name>
    <dbReference type="NCBI Taxonomy" id="314037"/>
    <lineage>
        <taxon>Eukaryota</taxon>
        <taxon>Fungi</taxon>
        <taxon>Dikarya</taxon>
        <taxon>Ascomycota</taxon>
        <taxon>Pezizomycotina</taxon>
        <taxon>Sordariomycetes</taxon>
        <taxon>Sordariomycetidae</taxon>
        <taxon>Sordariales</taxon>
        <taxon>Podosporaceae</taxon>
        <taxon>Podospora</taxon>
    </lineage>
</organism>
<dbReference type="PANTHER" id="PTHR21248:SF22">
    <property type="entry name" value="PHOSPHOLIPASE D"/>
    <property type="match status" value="1"/>
</dbReference>
<gene>
    <name evidence="3" type="ORF">B0T22DRAFT_497868</name>
</gene>
<dbReference type="Proteomes" id="UP001270362">
    <property type="component" value="Unassembled WGS sequence"/>
</dbReference>
<protein>
    <recommendedName>
        <fullName evidence="2">PLD phosphodiesterase domain-containing protein</fullName>
    </recommendedName>
</protein>
<comment type="caution">
    <text evidence="3">The sequence shown here is derived from an EMBL/GenBank/DDBJ whole genome shotgun (WGS) entry which is preliminary data.</text>
</comment>
<dbReference type="CDD" id="cd00138">
    <property type="entry name" value="PLDc_SF"/>
    <property type="match status" value="2"/>
</dbReference>
<accession>A0AAE1CBH1</accession>
<feature type="region of interest" description="Disordered" evidence="1">
    <location>
        <begin position="309"/>
        <end position="361"/>
    </location>
</feature>
<dbReference type="GO" id="GO:0032049">
    <property type="term" value="P:cardiolipin biosynthetic process"/>
    <property type="evidence" value="ECO:0007669"/>
    <property type="project" value="UniProtKB-ARBA"/>
</dbReference>
<dbReference type="GO" id="GO:0030572">
    <property type="term" value="F:phosphatidyltransferase activity"/>
    <property type="evidence" value="ECO:0007669"/>
    <property type="project" value="UniProtKB-ARBA"/>
</dbReference>
<dbReference type="Gene3D" id="3.30.870.10">
    <property type="entry name" value="Endonuclease Chain A"/>
    <property type="match status" value="2"/>
</dbReference>
<dbReference type="AlphaFoldDB" id="A0AAE1CBH1"/>
<dbReference type="SUPFAM" id="SSF56024">
    <property type="entry name" value="Phospholipase D/nuclease"/>
    <property type="match status" value="2"/>
</dbReference>
<dbReference type="PANTHER" id="PTHR21248">
    <property type="entry name" value="CARDIOLIPIN SYNTHASE"/>
    <property type="match status" value="1"/>
</dbReference>
<feature type="domain" description="PLD phosphodiesterase" evidence="2">
    <location>
        <begin position="232"/>
        <end position="259"/>
    </location>
</feature>
<sequence>MKDSLSFDHIDDRILDLCSSNESVSSLIARDPELAPGDAWKTLYGHHVQKSAGAKKLDNAGRAELPQDALERALRCGKWGHTRPSDLFLRIYHDAVCAIEENPILGMVSPSLMGSCGVIPLTILSTVPDIARHMSNVIVRAEKEVFLATNYWQNSVASKFLTDAIRELDRRAGARGAKVVVKIIYDRGSPKQLLEPHYMVSAKEYTGKNVNVPHPDEIPNIDLQVMNFHQAIMGTFHSKYMVVDRKIGILQSNNIQDNDNMEMMVHLEGPIVDSLYDVALISWHKALEPPLPSHDSPAARAGLEDPGERHAAMFGQDGTFDSNSVAANPAVSDKQQNAPPNGDRHNPASTALPEHNADDPHYDDDIAGEVARVQAAVSPSANETRMQAISRHLNHTTNPGFPGSAPDFPPGSDSETMTPYIPHPATEPFPMALVNRNAYGPPDHKAVTNPQNAAWLSALRNARDSVFIQTPTLNAEPLVPAIREACERGVHVYCYVCLGYNDAGELLPKQGGHNEMIAHALTQSLTPSGRAHCHYHWYVAKDQTRPITQARHKRSCHVKLMVVDARVGIMGNGNQDTQSWFHSQEINVMVDSADVCAAWLEAVRRNQNTGLYGGLDPHEGVWRDEEGREAEGVVGVDPGRFAWARGVVGAVKRVQGTGGF</sequence>
<name>A0AAE1CBH1_9PEZI</name>
<evidence type="ECO:0000259" key="2">
    <source>
        <dbReference type="PROSITE" id="PS50035"/>
    </source>
</evidence>
<feature type="domain" description="PLD phosphodiesterase" evidence="2">
    <location>
        <begin position="552"/>
        <end position="579"/>
    </location>
</feature>
<evidence type="ECO:0000313" key="4">
    <source>
        <dbReference type="Proteomes" id="UP001270362"/>
    </source>
</evidence>
<keyword evidence="4" id="KW-1185">Reference proteome</keyword>
<evidence type="ECO:0000256" key="1">
    <source>
        <dbReference type="SAM" id="MobiDB-lite"/>
    </source>
</evidence>
<dbReference type="Pfam" id="PF13091">
    <property type="entry name" value="PLDc_2"/>
    <property type="match status" value="1"/>
</dbReference>